<keyword evidence="2" id="KW-1185">Reference proteome</keyword>
<dbReference type="Proteomes" id="UP000544054">
    <property type="component" value="Unassembled WGS sequence"/>
</dbReference>
<sequence length="86" mass="10076">MTIGFHNSNELSLWIKQKLEVTASRIISFQDNEFETSRFLFQIWVDTFVISLVSEKSIDYFSIVCILSSCNSHRDGNYVSMLRFQI</sequence>
<comment type="caution">
    <text evidence="1">The sequence shown here is derived from an EMBL/GenBank/DDBJ whole genome shotgun (WGS) entry which is preliminary data.</text>
</comment>
<name>A0A7Y0AMK4_9FLAO</name>
<evidence type="ECO:0000313" key="2">
    <source>
        <dbReference type="Proteomes" id="UP000544054"/>
    </source>
</evidence>
<protein>
    <submittedName>
        <fullName evidence="1">Uncharacterized protein</fullName>
    </submittedName>
</protein>
<proteinExistence type="predicted"/>
<dbReference type="RefSeq" id="WP_169234626.1">
    <property type="nucleotide sequence ID" value="NZ_JABBGI010000011.1"/>
</dbReference>
<accession>A0A7Y0AMK4</accession>
<gene>
    <name evidence="1" type="ORF">HHL23_09810</name>
</gene>
<organism evidence="1 2">
    <name type="scientific">Chryseobacterium antibioticum</name>
    <dbReference type="NCBI Taxonomy" id="2728847"/>
    <lineage>
        <taxon>Bacteria</taxon>
        <taxon>Pseudomonadati</taxon>
        <taxon>Bacteroidota</taxon>
        <taxon>Flavobacteriia</taxon>
        <taxon>Flavobacteriales</taxon>
        <taxon>Weeksellaceae</taxon>
        <taxon>Chryseobacterium group</taxon>
        <taxon>Chryseobacterium</taxon>
    </lineage>
</organism>
<dbReference type="AlphaFoldDB" id="A0A7Y0AMK4"/>
<evidence type="ECO:0000313" key="1">
    <source>
        <dbReference type="EMBL" id="NML70091.1"/>
    </source>
</evidence>
<reference evidence="1 2" key="1">
    <citation type="submission" date="2020-04" db="EMBL/GenBank/DDBJ databases">
        <title>Chryseobacterium sp. RP-3-3 sp. nov., isolated from Jeju soil.</title>
        <authorList>
            <person name="Dahal R.H."/>
        </authorList>
    </citation>
    <scope>NUCLEOTIDE SEQUENCE [LARGE SCALE GENOMIC DNA]</scope>
    <source>
        <strain evidence="1 2">RP-3-3</strain>
    </source>
</reference>
<dbReference type="EMBL" id="JABBGI010000011">
    <property type="protein sequence ID" value="NML70091.1"/>
    <property type="molecule type" value="Genomic_DNA"/>
</dbReference>